<sequence length="56" mass="6288">MVLGLDKRAVWAALPLLGLAIGHFLDKKETERMTMFRDKSALYGRPSGSEDKPPSW</sequence>
<dbReference type="Pfam" id="PF08040">
    <property type="entry name" value="NADH_oxidored"/>
    <property type="match status" value="1"/>
</dbReference>
<proteinExistence type="predicted"/>
<keyword evidence="1" id="KW-1185">Reference proteome</keyword>
<dbReference type="RefSeq" id="XP_023170021.1">
    <property type="nucleotide sequence ID" value="XM_023314253.2"/>
</dbReference>
<dbReference type="GeneID" id="111598823"/>
<evidence type="ECO:0000313" key="2">
    <source>
        <dbReference type="RefSeq" id="XP_023170021.1"/>
    </source>
</evidence>
<dbReference type="OrthoDB" id="9923602at2759"/>
<protein>
    <submittedName>
        <fullName evidence="2">Uncharacterized protein LOC111598823</fullName>
    </submittedName>
</protein>
<gene>
    <name evidence="2" type="primary">LOC111598823</name>
</gene>
<dbReference type="OMA" id="WQRNTEL"/>
<dbReference type="GO" id="GO:0005739">
    <property type="term" value="C:mitochondrion"/>
    <property type="evidence" value="ECO:0007669"/>
    <property type="project" value="InterPro"/>
</dbReference>
<dbReference type="KEGG" id="dhe:111598823"/>
<organism evidence="1 2">
    <name type="scientific">Drosophila hydei</name>
    <name type="common">Fruit fly</name>
    <dbReference type="NCBI Taxonomy" id="7224"/>
    <lineage>
        <taxon>Eukaryota</taxon>
        <taxon>Metazoa</taxon>
        <taxon>Ecdysozoa</taxon>
        <taxon>Arthropoda</taxon>
        <taxon>Hexapoda</taxon>
        <taxon>Insecta</taxon>
        <taxon>Pterygota</taxon>
        <taxon>Neoptera</taxon>
        <taxon>Endopterygota</taxon>
        <taxon>Diptera</taxon>
        <taxon>Brachycera</taxon>
        <taxon>Muscomorpha</taxon>
        <taxon>Ephydroidea</taxon>
        <taxon>Drosophilidae</taxon>
        <taxon>Drosophila</taxon>
    </lineage>
</organism>
<dbReference type="Proteomes" id="UP000504633">
    <property type="component" value="Unplaced"/>
</dbReference>
<name>A0A6J1LQS1_DROHY</name>
<dbReference type="CTD" id="31697"/>
<dbReference type="AlphaFoldDB" id="A0A6J1LQS1"/>
<reference evidence="2" key="1">
    <citation type="submission" date="2025-08" db="UniProtKB">
        <authorList>
            <consortium name="RefSeq"/>
        </authorList>
    </citation>
    <scope>IDENTIFICATION</scope>
    <source>
        <strain evidence="2">15085-1641.00</strain>
        <tissue evidence="2">Whole body</tissue>
    </source>
</reference>
<accession>A0A6J1LQS1</accession>
<evidence type="ECO:0000313" key="1">
    <source>
        <dbReference type="Proteomes" id="UP000504633"/>
    </source>
</evidence>
<dbReference type="InterPro" id="IPR012575">
    <property type="entry name" value="NDUB1"/>
</dbReference>